<proteinExistence type="predicted"/>
<evidence type="ECO:0000256" key="1">
    <source>
        <dbReference type="SAM" id="MobiDB-lite"/>
    </source>
</evidence>
<reference evidence="3" key="1">
    <citation type="submission" date="2016-10" db="EMBL/GenBank/DDBJ databases">
        <authorList>
            <person name="Varghese N."/>
            <person name="Submissions S."/>
        </authorList>
    </citation>
    <scope>NUCLEOTIDE SEQUENCE [LARGE SCALE GENOMIC DNA]</scope>
    <source>
        <strain evidence="3">RD 26</strain>
    </source>
</reference>
<dbReference type="Proteomes" id="UP000198932">
    <property type="component" value="Unassembled WGS sequence"/>
</dbReference>
<gene>
    <name evidence="2" type="ORF">SAMN04487937_2436</name>
</gene>
<dbReference type="STRING" id="35743.SAMN04487937_2436"/>
<name>A0A1I6H4G5_HALSD</name>
<dbReference type="OrthoDB" id="321964at2157"/>
<feature type="region of interest" description="Disordered" evidence="1">
    <location>
        <begin position="1"/>
        <end position="24"/>
    </location>
</feature>
<keyword evidence="3" id="KW-1185">Reference proteome</keyword>
<dbReference type="EMBL" id="FOYN01000003">
    <property type="protein sequence ID" value="SFR49330.1"/>
    <property type="molecule type" value="Genomic_DNA"/>
</dbReference>
<protein>
    <submittedName>
        <fullName evidence="2">Uncharacterized protein</fullName>
    </submittedName>
</protein>
<sequence length="72" mass="8309">MTRSSLEVEWEDQPDDPGSEDLGYDLDDWEQIRATGTESEKFLYLPDDEEMLREEAFIVAEPTAVADLLDNR</sequence>
<accession>A0A1I6H4G5</accession>
<evidence type="ECO:0000313" key="2">
    <source>
        <dbReference type="EMBL" id="SFR49330.1"/>
    </source>
</evidence>
<dbReference type="AlphaFoldDB" id="A0A1I6H4G5"/>
<dbReference type="RefSeq" id="WP_092922511.1">
    <property type="nucleotide sequence ID" value="NZ_FOYN01000003.1"/>
</dbReference>
<organism evidence="2 3">
    <name type="scientific">Halorubrum sodomense</name>
    <dbReference type="NCBI Taxonomy" id="35743"/>
    <lineage>
        <taxon>Archaea</taxon>
        <taxon>Methanobacteriati</taxon>
        <taxon>Methanobacteriota</taxon>
        <taxon>Stenosarchaea group</taxon>
        <taxon>Halobacteria</taxon>
        <taxon>Halobacteriales</taxon>
        <taxon>Haloferacaceae</taxon>
        <taxon>Halorubrum</taxon>
    </lineage>
</organism>
<evidence type="ECO:0000313" key="3">
    <source>
        <dbReference type="Proteomes" id="UP000198932"/>
    </source>
</evidence>
<feature type="compositionally biased region" description="Acidic residues" evidence="1">
    <location>
        <begin position="8"/>
        <end position="24"/>
    </location>
</feature>